<dbReference type="InterPro" id="IPR029055">
    <property type="entry name" value="Ntn_hydrolases_N"/>
</dbReference>
<evidence type="ECO:0000313" key="2">
    <source>
        <dbReference type="Proteomes" id="UP000595362"/>
    </source>
</evidence>
<evidence type="ECO:0000313" key="1">
    <source>
        <dbReference type="EMBL" id="QQG35387.1"/>
    </source>
</evidence>
<accession>A0A7T5R0P6</accession>
<dbReference type="AlphaFoldDB" id="A0A7T5R0P6"/>
<dbReference type="EMBL" id="CP066681">
    <property type="protein sequence ID" value="QQG35387.1"/>
    <property type="molecule type" value="Genomic_DNA"/>
</dbReference>
<sequence>MTWVVGASSVLGYGVMVSDVRISFSDGSEADLLRKVYPVGPYLMAGFAGSVRIGMTLIDHLQRCLYQTLQNLDQAPPGQAFAFNPDVIAEDWSSSAADIFSRMPDEERELGSQILIVGVDSSKNTGAPQFPYIHIAKLSWPDFKPEFSPQSWHVQHIGSGSDIEKFVTVIGEHFKLGASTLQAEAGGPNAGSSMLGHSVGRLVKENPVTGIGAHVNIDVCRLGGFSHGNNNERTFYPDGSIGDFQMPPIAETYEQFLEMCQDLGKAASGAIA</sequence>
<dbReference type="SUPFAM" id="SSF56235">
    <property type="entry name" value="N-terminal nucleophile aminohydrolases (Ntn hydrolases)"/>
    <property type="match status" value="1"/>
</dbReference>
<reference evidence="1 2" key="1">
    <citation type="submission" date="2020-07" db="EMBL/GenBank/DDBJ databases">
        <title>Huge and variable diversity of episymbiotic CPR bacteria and DPANN archaea in groundwater ecosystems.</title>
        <authorList>
            <person name="He C.Y."/>
            <person name="Keren R."/>
            <person name="Whittaker M."/>
            <person name="Farag I.F."/>
            <person name="Doudna J."/>
            <person name="Cate J.H.D."/>
            <person name="Banfield J.F."/>
        </authorList>
    </citation>
    <scope>NUCLEOTIDE SEQUENCE [LARGE SCALE GENOMIC DNA]</scope>
    <source>
        <strain evidence="1">NC_groundwater_70_Ag_B-0.1um_54_66</strain>
    </source>
</reference>
<dbReference type="Proteomes" id="UP000595362">
    <property type="component" value="Chromosome"/>
</dbReference>
<proteinExistence type="predicted"/>
<protein>
    <submittedName>
        <fullName evidence="1">Uncharacterized protein</fullName>
    </submittedName>
</protein>
<dbReference type="Gene3D" id="3.60.20.10">
    <property type="entry name" value="Glutamine Phosphoribosylpyrophosphate, subunit 1, domain 1"/>
    <property type="match status" value="1"/>
</dbReference>
<name>A0A7T5R0P6_9BACT</name>
<gene>
    <name evidence="1" type="ORF">HYS17_07485</name>
</gene>
<organism evidence="1 2">
    <name type="scientific">Micavibrio aeruginosavorus</name>
    <dbReference type="NCBI Taxonomy" id="349221"/>
    <lineage>
        <taxon>Bacteria</taxon>
        <taxon>Pseudomonadati</taxon>
        <taxon>Bdellovibrionota</taxon>
        <taxon>Bdellovibrionia</taxon>
        <taxon>Bdellovibrionales</taxon>
        <taxon>Pseudobdellovibrionaceae</taxon>
        <taxon>Micavibrio</taxon>
    </lineage>
</organism>